<dbReference type="AlphaFoldDB" id="A0A9X2K804"/>
<sequence>MTKYDHEAGAMLAELHASLDQRRRPEDIAELILRADLALGSEGHGLTGQERALLDRAAAHSSARRGYATSMSEDFARPVGGARQVAATARLFEVLDEAAVVDGDLPDALMAFATRMGGEVGWAPGRSDFLDDRLDREERAAAGIDVSKRQYNRRFRALRRLEAKAGTLRREQDKRRLTLIGRSGFASRITLERFRSDPAAAYFVAYYVARRNLRRQFSLSGRGHAFDEIAQMLLRRCGDGSDWSMISWVYTNAQVLTRLTGTERGRLLGMWSTAMRECADHLEEVWERSDFDREDMIVYRGDDSTTWNLLAQAYNTARLSWLECLMATGALHLLDVSCPGKVMRLMAYDLVRWRRSTGSDLDPDTLVWAQLPLPWDVLNGRASCTRQQVEKACGRAGIVASQRGWTAPRPKRSVPLFELTPELVHGVEIADPVWASLLRSAGAFSGKHVKPGRDAEIRRAFESGVVTGEMPAPPEPGGGQGAG</sequence>
<organism evidence="1 2">
    <name type="scientific">Nonomuraea thailandensis</name>
    <dbReference type="NCBI Taxonomy" id="1188745"/>
    <lineage>
        <taxon>Bacteria</taxon>
        <taxon>Bacillati</taxon>
        <taxon>Actinomycetota</taxon>
        <taxon>Actinomycetes</taxon>
        <taxon>Streptosporangiales</taxon>
        <taxon>Streptosporangiaceae</taxon>
        <taxon>Nonomuraea</taxon>
    </lineage>
</organism>
<proteinExistence type="predicted"/>
<comment type="caution">
    <text evidence="1">The sequence shown here is derived from an EMBL/GenBank/DDBJ whole genome shotgun (WGS) entry which is preliminary data.</text>
</comment>
<dbReference type="Proteomes" id="UP001139648">
    <property type="component" value="Unassembled WGS sequence"/>
</dbReference>
<dbReference type="EMBL" id="JAMZEB010000002">
    <property type="protein sequence ID" value="MCP2364222.1"/>
    <property type="molecule type" value="Genomic_DNA"/>
</dbReference>
<evidence type="ECO:0000313" key="2">
    <source>
        <dbReference type="Proteomes" id="UP001139648"/>
    </source>
</evidence>
<gene>
    <name evidence="1" type="ORF">HD597_011242</name>
</gene>
<dbReference type="RefSeq" id="WP_253756475.1">
    <property type="nucleotide sequence ID" value="NZ_BAABKA010000012.1"/>
</dbReference>
<name>A0A9X2K804_9ACTN</name>
<accession>A0A9X2K804</accession>
<protein>
    <submittedName>
        <fullName evidence="1">Uncharacterized protein</fullName>
    </submittedName>
</protein>
<evidence type="ECO:0000313" key="1">
    <source>
        <dbReference type="EMBL" id="MCP2364222.1"/>
    </source>
</evidence>
<keyword evidence="2" id="KW-1185">Reference proteome</keyword>
<reference evidence="1" key="1">
    <citation type="submission" date="2022-06" db="EMBL/GenBank/DDBJ databases">
        <title>Sequencing the genomes of 1000 actinobacteria strains.</title>
        <authorList>
            <person name="Klenk H.-P."/>
        </authorList>
    </citation>
    <scope>NUCLEOTIDE SEQUENCE</scope>
    <source>
        <strain evidence="1">DSM 46694</strain>
    </source>
</reference>